<organism evidence="2 3">
    <name type="scientific">Streptomyces xinghaiensis</name>
    <dbReference type="NCBI Taxonomy" id="1038928"/>
    <lineage>
        <taxon>Bacteria</taxon>
        <taxon>Bacillati</taxon>
        <taxon>Actinomycetota</taxon>
        <taxon>Actinomycetes</taxon>
        <taxon>Kitasatosporales</taxon>
        <taxon>Streptomycetaceae</taxon>
        <taxon>Streptomyces</taxon>
    </lineage>
</organism>
<dbReference type="InterPro" id="IPR029068">
    <property type="entry name" value="Glyas_Bleomycin-R_OHBP_Dase"/>
</dbReference>
<proteinExistence type="predicted"/>
<evidence type="ECO:0000313" key="3">
    <source>
        <dbReference type="Proteomes" id="UP000028058"/>
    </source>
</evidence>
<reference evidence="2 3" key="1">
    <citation type="journal article" date="2014" name="Genome Announc.">
        <title>Draft Genome Sequence of Streptomyces fradiae ATCC 19609, a Strain Highly Sensitive to Antibiotics.</title>
        <authorList>
            <person name="Bekker O.B."/>
            <person name="Klimina K.M."/>
            <person name="Vatlin A.A."/>
            <person name="Zakharevich N.V."/>
            <person name="Kasianov A.S."/>
            <person name="Danilenko V.N."/>
        </authorList>
    </citation>
    <scope>NUCLEOTIDE SEQUENCE [LARGE SCALE GENOMIC DNA]</scope>
    <source>
        <strain evidence="2 3">ATCC 19609</strain>
    </source>
</reference>
<dbReference type="InterPro" id="IPR004360">
    <property type="entry name" value="Glyas_Fos-R_dOase_dom"/>
</dbReference>
<dbReference type="RefSeq" id="WP_043461128.1">
    <property type="nucleotide sequence ID" value="NZ_CP134822.1"/>
</dbReference>
<dbReference type="InterPro" id="IPR037523">
    <property type="entry name" value="VOC_core"/>
</dbReference>
<name>A0A3R7H9Z7_9ACTN</name>
<sequence length="134" mass="15531">MRNSRDAFHIAVPARDLDAAALFYNKMLGCPVARRYADRVTFDFFGDQLVCHYSPDDPVVESPTLYPRHFGVTFREREDFDALLRLVNLRKVPVFQEVRSRFGGTAEEHSTVVLVDPTGNLLEFKHYTDPRMMY</sequence>
<dbReference type="PANTHER" id="PTHR39434:SF1">
    <property type="entry name" value="VOC DOMAIN-CONTAINING PROTEIN"/>
    <property type="match status" value="1"/>
</dbReference>
<keyword evidence="3" id="KW-1185">Reference proteome</keyword>
<feature type="domain" description="VOC" evidence="1">
    <location>
        <begin position="6"/>
        <end position="127"/>
    </location>
</feature>
<comment type="caution">
    <text evidence="2">The sequence shown here is derived from an EMBL/GenBank/DDBJ whole genome shotgun (WGS) entry which is preliminary data.</text>
</comment>
<dbReference type="Proteomes" id="UP000028058">
    <property type="component" value="Unassembled WGS sequence"/>
</dbReference>
<gene>
    <name evidence="2" type="ORF">SFRA_025890</name>
</gene>
<evidence type="ECO:0000259" key="1">
    <source>
        <dbReference type="PROSITE" id="PS51819"/>
    </source>
</evidence>
<dbReference type="Pfam" id="PF00903">
    <property type="entry name" value="Glyoxalase"/>
    <property type="match status" value="1"/>
</dbReference>
<dbReference type="SUPFAM" id="SSF54593">
    <property type="entry name" value="Glyoxalase/Bleomycin resistance protein/Dihydroxybiphenyl dioxygenase"/>
    <property type="match status" value="1"/>
</dbReference>
<dbReference type="EMBL" id="JNAD02000014">
    <property type="protein sequence ID" value="RKM92305.1"/>
    <property type="molecule type" value="Genomic_DNA"/>
</dbReference>
<dbReference type="AlphaFoldDB" id="A0A3R7H9Z7"/>
<accession>A0A3R7H9Z7</accession>
<dbReference type="Gene3D" id="3.10.180.10">
    <property type="entry name" value="2,3-Dihydroxybiphenyl 1,2-Dioxygenase, domain 1"/>
    <property type="match status" value="1"/>
</dbReference>
<dbReference type="PROSITE" id="PS51819">
    <property type="entry name" value="VOC"/>
    <property type="match status" value="1"/>
</dbReference>
<evidence type="ECO:0000313" key="2">
    <source>
        <dbReference type="EMBL" id="RKM92305.1"/>
    </source>
</evidence>
<protein>
    <submittedName>
        <fullName evidence="2">Glyoxalase</fullName>
    </submittedName>
</protein>
<dbReference type="PANTHER" id="PTHR39434">
    <property type="match status" value="1"/>
</dbReference>
<dbReference type="OrthoDB" id="9804907at2"/>